<dbReference type="Proteomes" id="UP001066276">
    <property type="component" value="Chromosome 9"/>
</dbReference>
<feature type="transmembrane region" description="Helical" evidence="1">
    <location>
        <begin position="29"/>
        <end position="48"/>
    </location>
</feature>
<evidence type="ECO:0000313" key="2">
    <source>
        <dbReference type="EMBL" id="KAJ1109988.1"/>
    </source>
</evidence>
<keyword evidence="1" id="KW-0812">Transmembrane</keyword>
<accession>A0AAV7N1T2</accession>
<keyword evidence="3" id="KW-1185">Reference proteome</keyword>
<sequence length="114" mass="12823">MCAARQLQVWIVPGGRCGVMKPEPDVCMVFFRLLNVVLFFTSLFTPMLPVRRAEASVCWGHGLWDSGRIRVVQTIDHLCLAPGRSGELQLRRSRRGMAVGRGGGRDRWRFVPLG</sequence>
<reference evidence="2" key="1">
    <citation type="journal article" date="2022" name="bioRxiv">
        <title>Sequencing and chromosome-scale assembly of the giantPleurodeles waltlgenome.</title>
        <authorList>
            <person name="Brown T."/>
            <person name="Elewa A."/>
            <person name="Iarovenko S."/>
            <person name="Subramanian E."/>
            <person name="Araus A.J."/>
            <person name="Petzold A."/>
            <person name="Susuki M."/>
            <person name="Suzuki K.-i.T."/>
            <person name="Hayashi T."/>
            <person name="Toyoda A."/>
            <person name="Oliveira C."/>
            <person name="Osipova E."/>
            <person name="Leigh N.D."/>
            <person name="Simon A."/>
            <person name="Yun M.H."/>
        </authorList>
    </citation>
    <scope>NUCLEOTIDE SEQUENCE</scope>
    <source>
        <strain evidence="2">20211129_DDA</strain>
        <tissue evidence="2">Liver</tissue>
    </source>
</reference>
<organism evidence="2 3">
    <name type="scientific">Pleurodeles waltl</name>
    <name type="common">Iberian ribbed newt</name>
    <dbReference type="NCBI Taxonomy" id="8319"/>
    <lineage>
        <taxon>Eukaryota</taxon>
        <taxon>Metazoa</taxon>
        <taxon>Chordata</taxon>
        <taxon>Craniata</taxon>
        <taxon>Vertebrata</taxon>
        <taxon>Euteleostomi</taxon>
        <taxon>Amphibia</taxon>
        <taxon>Batrachia</taxon>
        <taxon>Caudata</taxon>
        <taxon>Salamandroidea</taxon>
        <taxon>Salamandridae</taxon>
        <taxon>Pleurodelinae</taxon>
        <taxon>Pleurodeles</taxon>
    </lineage>
</organism>
<comment type="caution">
    <text evidence="2">The sequence shown here is derived from an EMBL/GenBank/DDBJ whole genome shotgun (WGS) entry which is preliminary data.</text>
</comment>
<evidence type="ECO:0000313" key="3">
    <source>
        <dbReference type="Proteomes" id="UP001066276"/>
    </source>
</evidence>
<dbReference type="EMBL" id="JANPWB010000013">
    <property type="protein sequence ID" value="KAJ1109988.1"/>
    <property type="molecule type" value="Genomic_DNA"/>
</dbReference>
<keyword evidence="1" id="KW-1133">Transmembrane helix</keyword>
<protein>
    <recommendedName>
        <fullName evidence="4">Secreted protein</fullName>
    </recommendedName>
</protein>
<proteinExistence type="predicted"/>
<dbReference type="AlphaFoldDB" id="A0AAV7N1T2"/>
<name>A0AAV7N1T2_PLEWA</name>
<evidence type="ECO:0000256" key="1">
    <source>
        <dbReference type="SAM" id="Phobius"/>
    </source>
</evidence>
<evidence type="ECO:0008006" key="4">
    <source>
        <dbReference type="Google" id="ProtNLM"/>
    </source>
</evidence>
<keyword evidence="1" id="KW-0472">Membrane</keyword>
<gene>
    <name evidence="2" type="ORF">NDU88_007344</name>
</gene>